<evidence type="ECO:0000256" key="4">
    <source>
        <dbReference type="ARBA" id="ARBA00022764"/>
    </source>
</evidence>
<evidence type="ECO:0000256" key="1">
    <source>
        <dbReference type="ARBA" id="ARBA00004418"/>
    </source>
</evidence>
<dbReference type="PANTHER" id="PTHR35272">
    <property type="entry name" value="THIOL:DISULFIDE INTERCHANGE PROTEIN DSBC-RELATED"/>
    <property type="match status" value="1"/>
</dbReference>
<evidence type="ECO:0000256" key="6">
    <source>
        <dbReference type="ARBA" id="ARBA00023284"/>
    </source>
</evidence>
<dbReference type="InterPro" id="IPR036249">
    <property type="entry name" value="Thioredoxin-like_sf"/>
</dbReference>
<feature type="domain" description="Thioredoxin-like fold" evidence="9">
    <location>
        <begin position="134"/>
        <end position="257"/>
    </location>
</feature>
<keyword evidence="3 7" id="KW-0732">Signal</keyword>
<evidence type="ECO:0000313" key="10">
    <source>
        <dbReference type="EMBL" id="EIT68693.1"/>
    </source>
</evidence>
<keyword evidence="6 7" id="KW-0676">Redox-active center</keyword>
<evidence type="ECO:0000256" key="2">
    <source>
        <dbReference type="ARBA" id="ARBA00009813"/>
    </source>
</evidence>
<dbReference type="AlphaFoldDB" id="I8T4P2"/>
<dbReference type="RefSeq" id="WP_007186823.1">
    <property type="nucleotide sequence ID" value="NZ_AKGD01000003.1"/>
</dbReference>
<protein>
    <recommendedName>
        <fullName evidence="7">Thiol:disulfide interchange protein</fullName>
    </recommendedName>
</protein>
<comment type="function">
    <text evidence="7">Required for disulfide bond formation in some periplasmic proteins. Acts by transferring its disulfide bond to other proteins and is reduced in the process.</text>
</comment>
<dbReference type="GO" id="GO:0042597">
    <property type="term" value="C:periplasmic space"/>
    <property type="evidence" value="ECO:0007669"/>
    <property type="project" value="UniProtKB-SubCell"/>
</dbReference>
<dbReference type="PATRIC" id="fig|1172194.4.peg.3773"/>
<accession>I8T4P2</accession>
<name>I8T4P2_9GAMM</name>
<dbReference type="InterPro" id="IPR051470">
    <property type="entry name" value="Thiol:disulfide_interchange"/>
</dbReference>
<sequence length="266" mass="28618">MIKLRYCLSLLILSLAACAPPAPEAGKQQAAAERIDGAPASAGDIEAVRSAIKAHVPDLDPEHVRATPLPGIYEIQIGMNFGYVTADGRYLIAGDLTDLQTRKEITEDSRRVARATLVSNLEKDGFIEFAPEATKAKYTVTVFTDIDCGFCRRLHSHIKEYNDQGIAVRYVFFPRSGADTDSFYKAEQVWCSADQKGALTQAKLGAPIAGDRSCKNPVAEQLQAAGDLGLRGTPSIILANGDLVPGYRQPAELLKLLQAAEATPTG</sequence>
<feature type="signal peptide" evidence="7">
    <location>
        <begin position="1"/>
        <end position="19"/>
    </location>
</feature>
<dbReference type="SUPFAM" id="SSF54423">
    <property type="entry name" value="DsbC/DsbG N-terminal domain-like"/>
    <property type="match status" value="1"/>
</dbReference>
<comment type="similarity">
    <text evidence="2 7">Belongs to the thioredoxin family. DsbC subfamily.</text>
</comment>
<reference evidence="10 11" key="1">
    <citation type="journal article" date="2012" name="J. Bacteriol.">
        <title>Genome Sequence of n-Alkane-Degrading Hydrocarboniphaga effusa Strain AP103T (ATCC BAA-332T).</title>
        <authorList>
            <person name="Chang H.K."/>
            <person name="Zylstra G.J."/>
            <person name="Chae J.C."/>
        </authorList>
    </citation>
    <scope>NUCLEOTIDE SEQUENCE [LARGE SCALE GENOMIC DNA]</scope>
    <source>
        <strain evidence="10 11">AP103</strain>
    </source>
</reference>
<comment type="caution">
    <text evidence="10">The sequence shown here is derived from an EMBL/GenBank/DDBJ whole genome shotgun (WGS) entry which is preliminary data.</text>
</comment>
<dbReference type="Gene3D" id="3.10.450.70">
    <property type="entry name" value="Disulphide bond isomerase, DsbC/G, N-terminal"/>
    <property type="match status" value="1"/>
</dbReference>
<evidence type="ECO:0000256" key="5">
    <source>
        <dbReference type="ARBA" id="ARBA00023157"/>
    </source>
</evidence>
<keyword evidence="11" id="KW-1185">Reference proteome</keyword>
<evidence type="ECO:0000256" key="7">
    <source>
        <dbReference type="RuleBase" id="RU364038"/>
    </source>
</evidence>
<dbReference type="SUPFAM" id="SSF52833">
    <property type="entry name" value="Thioredoxin-like"/>
    <property type="match status" value="1"/>
</dbReference>
<dbReference type="PROSITE" id="PS51257">
    <property type="entry name" value="PROKAR_LIPOPROTEIN"/>
    <property type="match status" value="1"/>
</dbReference>
<dbReference type="Pfam" id="PF13098">
    <property type="entry name" value="Thioredoxin_2"/>
    <property type="match status" value="1"/>
</dbReference>
<dbReference type="EMBL" id="AKGD01000003">
    <property type="protein sequence ID" value="EIT68693.1"/>
    <property type="molecule type" value="Genomic_DNA"/>
</dbReference>
<keyword evidence="4 7" id="KW-0574">Periplasm</keyword>
<organism evidence="10 11">
    <name type="scientific">Hydrocarboniphaga effusa AP103</name>
    <dbReference type="NCBI Taxonomy" id="1172194"/>
    <lineage>
        <taxon>Bacteria</taxon>
        <taxon>Pseudomonadati</taxon>
        <taxon>Pseudomonadota</taxon>
        <taxon>Gammaproteobacteria</taxon>
        <taxon>Nevskiales</taxon>
        <taxon>Nevskiaceae</taxon>
        <taxon>Hydrocarboniphaga</taxon>
    </lineage>
</organism>
<dbReference type="Gene3D" id="3.40.30.10">
    <property type="entry name" value="Glutaredoxin"/>
    <property type="match status" value="1"/>
</dbReference>
<dbReference type="Pfam" id="PF10411">
    <property type="entry name" value="DsbC_N"/>
    <property type="match status" value="1"/>
</dbReference>
<evidence type="ECO:0000259" key="8">
    <source>
        <dbReference type="Pfam" id="PF10411"/>
    </source>
</evidence>
<gene>
    <name evidence="10" type="ORF">WQQ_38880</name>
</gene>
<proteinExistence type="inferred from homology"/>
<feature type="chain" id="PRO_5010002967" description="Thiol:disulfide interchange protein" evidence="7">
    <location>
        <begin position="20"/>
        <end position="266"/>
    </location>
</feature>
<comment type="subcellular location">
    <subcellularLocation>
        <location evidence="1 7">Periplasm</location>
    </subcellularLocation>
</comment>
<dbReference type="PANTHER" id="PTHR35272:SF3">
    <property type="entry name" value="THIOL:DISULFIDE INTERCHANGE PROTEIN DSBC"/>
    <property type="match status" value="1"/>
</dbReference>
<feature type="domain" description="Disulphide bond isomerase DsbC/G N-terminal" evidence="8">
    <location>
        <begin position="40"/>
        <end position="107"/>
    </location>
</feature>
<keyword evidence="5" id="KW-1015">Disulfide bond</keyword>
<evidence type="ECO:0000256" key="3">
    <source>
        <dbReference type="ARBA" id="ARBA00022729"/>
    </source>
</evidence>
<evidence type="ECO:0000259" key="9">
    <source>
        <dbReference type="Pfam" id="PF13098"/>
    </source>
</evidence>
<dbReference type="Proteomes" id="UP000003704">
    <property type="component" value="Unassembled WGS sequence"/>
</dbReference>
<dbReference type="InterPro" id="IPR033954">
    <property type="entry name" value="DiS-bond_Isoase_DsbC/G"/>
</dbReference>
<evidence type="ECO:0000313" key="11">
    <source>
        <dbReference type="Proteomes" id="UP000003704"/>
    </source>
</evidence>
<dbReference type="InterPro" id="IPR012336">
    <property type="entry name" value="Thioredoxin-like_fold"/>
</dbReference>
<dbReference type="InterPro" id="IPR018950">
    <property type="entry name" value="DiS-bond_isomerase_DsbC/G_N"/>
</dbReference>
<dbReference type="STRING" id="1172194.WQQ_38880"/>
<dbReference type="InterPro" id="IPR009094">
    <property type="entry name" value="DiS-bond_isomerase_DsbC/G_N_sf"/>
</dbReference>
<dbReference type="CDD" id="cd03020">
    <property type="entry name" value="DsbA_DsbC_DsbG"/>
    <property type="match status" value="1"/>
</dbReference>